<dbReference type="EMBL" id="BMMS01000038">
    <property type="protein sequence ID" value="GGO98395.1"/>
    <property type="molecule type" value="Genomic_DNA"/>
</dbReference>
<dbReference type="PANTHER" id="PTHR33627:SF1">
    <property type="entry name" value="TRANSPOSASE"/>
    <property type="match status" value="1"/>
</dbReference>
<evidence type="ECO:0000313" key="4">
    <source>
        <dbReference type="Proteomes" id="UP000641932"/>
    </source>
</evidence>
<dbReference type="AlphaFoldDB" id="A0A917ZY14"/>
<protein>
    <recommendedName>
        <fullName evidence="2">Transposase IS701-like DDE domain-containing protein</fullName>
    </recommendedName>
</protein>
<comment type="caution">
    <text evidence="3">The sequence shown here is derived from an EMBL/GenBank/DDBJ whole genome shotgun (WGS) entry which is preliminary data.</text>
</comment>
<dbReference type="PANTHER" id="PTHR33627">
    <property type="entry name" value="TRANSPOSASE"/>
    <property type="match status" value="1"/>
</dbReference>
<dbReference type="InterPro" id="IPR039365">
    <property type="entry name" value="IS701-like"/>
</dbReference>
<evidence type="ECO:0000313" key="3">
    <source>
        <dbReference type="EMBL" id="GGO98395.1"/>
    </source>
</evidence>
<evidence type="ECO:0000259" key="2">
    <source>
        <dbReference type="Pfam" id="PF13546"/>
    </source>
</evidence>
<reference evidence="3" key="2">
    <citation type="submission" date="2020-09" db="EMBL/GenBank/DDBJ databases">
        <authorList>
            <person name="Sun Q."/>
            <person name="Zhou Y."/>
        </authorList>
    </citation>
    <scope>NUCLEOTIDE SEQUENCE</scope>
    <source>
        <strain evidence="3">CGMCC 4.7201</strain>
    </source>
</reference>
<keyword evidence="4" id="KW-1185">Reference proteome</keyword>
<accession>A0A917ZY14</accession>
<evidence type="ECO:0000256" key="1">
    <source>
        <dbReference type="SAM" id="MobiDB-lite"/>
    </source>
</evidence>
<name>A0A917ZY14_9ACTN</name>
<reference evidence="3" key="1">
    <citation type="journal article" date="2014" name="Int. J. Syst. Evol. Microbiol.">
        <title>Complete genome sequence of Corynebacterium casei LMG S-19264T (=DSM 44701T), isolated from a smear-ripened cheese.</title>
        <authorList>
            <consortium name="US DOE Joint Genome Institute (JGI-PGF)"/>
            <person name="Walter F."/>
            <person name="Albersmeier A."/>
            <person name="Kalinowski J."/>
            <person name="Ruckert C."/>
        </authorList>
    </citation>
    <scope>NUCLEOTIDE SEQUENCE</scope>
    <source>
        <strain evidence="3">CGMCC 4.7201</strain>
    </source>
</reference>
<dbReference type="Proteomes" id="UP000641932">
    <property type="component" value="Unassembled WGS sequence"/>
</dbReference>
<feature type="region of interest" description="Disordered" evidence="1">
    <location>
        <begin position="185"/>
        <end position="253"/>
    </location>
</feature>
<gene>
    <name evidence="3" type="ORF">GCM10012280_62440</name>
</gene>
<dbReference type="Pfam" id="PF13546">
    <property type="entry name" value="DDE_5"/>
    <property type="match status" value="1"/>
</dbReference>
<dbReference type="InterPro" id="IPR038721">
    <property type="entry name" value="IS701-like_DDE_dom"/>
</dbReference>
<proteinExistence type="predicted"/>
<feature type="compositionally biased region" description="Basic residues" evidence="1">
    <location>
        <begin position="211"/>
        <end position="222"/>
    </location>
</feature>
<sequence length="253" mass="27701">MADGGGLAGQVQPTAALVQVRQYLIELGPQRIGGEIAWQTRGHIPGPHQHPPTEHSLTYRPPRSTENRQIGVFAAYASSKGRALVDRELYLPKSWTSDSGRCRAAKIPDERGFATKGELAKAMVVRALSSPPPNAWVTADSAYAQEWRFRRMLEEADVGYVLAVPKSQHVHGLGRIDFAITQGPRGGMGAPHLRRGGQGPARLRLGGRPIAGHRRLRRRPAHPRAVGPGPPQPGPPGRDRLLSRLRTGRNRRR</sequence>
<feature type="domain" description="Transposase IS701-like DDE" evidence="2">
    <location>
        <begin position="65"/>
        <end position="195"/>
    </location>
</feature>
<organism evidence="3 4">
    <name type="scientific">Wenjunlia tyrosinilytica</name>
    <dbReference type="NCBI Taxonomy" id="1544741"/>
    <lineage>
        <taxon>Bacteria</taxon>
        <taxon>Bacillati</taxon>
        <taxon>Actinomycetota</taxon>
        <taxon>Actinomycetes</taxon>
        <taxon>Kitasatosporales</taxon>
        <taxon>Streptomycetaceae</taxon>
        <taxon>Wenjunlia</taxon>
    </lineage>
</organism>